<proteinExistence type="predicted"/>
<protein>
    <recommendedName>
        <fullName evidence="3">Phage tail assembly chaperone protein, E, or 41 or 14</fullName>
    </recommendedName>
</protein>
<accession>A0ABT1R8Y3</accession>
<gene>
    <name evidence="1" type="ORF">GB927_016500</name>
</gene>
<evidence type="ECO:0000313" key="1">
    <source>
        <dbReference type="EMBL" id="MCQ4631653.1"/>
    </source>
</evidence>
<sequence length="120" mass="13640">MAQENPETPEQLLKEAKIISPKERHLDVPIDWPVEFDGKTYDTIRIRRISGREVETFIRQVAAMTDQSPAVMPPTFDCPLEVYEAMDDDDRLRVEEAALPFMPRRLRAAAGAALQDISNS</sequence>
<dbReference type="Proteomes" id="UP000996601">
    <property type="component" value="Unassembled WGS sequence"/>
</dbReference>
<keyword evidence="2" id="KW-1185">Reference proteome</keyword>
<name>A0ABT1R8Y3_9HYPH</name>
<dbReference type="EMBL" id="WHSB02000005">
    <property type="protein sequence ID" value="MCQ4631653.1"/>
    <property type="molecule type" value="Genomic_DNA"/>
</dbReference>
<evidence type="ECO:0008006" key="3">
    <source>
        <dbReference type="Google" id="ProtNLM"/>
    </source>
</evidence>
<dbReference type="RefSeq" id="WP_256118271.1">
    <property type="nucleotide sequence ID" value="NZ_WHSB02000005.1"/>
</dbReference>
<evidence type="ECO:0000313" key="2">
    <source>
        <dbReference type="Proteomes" id="UP000996601"/>
    </source>
</evidence>
<organism evidence="1 2">
    <name type="scientific">Shinella lacus</name>
    <dbReference type="NCBI Taxonomy" id="2654216"/>
    <lineage>
        <taxon>Bacteria</taxon>
        <taxon>Pseudomonadati</taxon>
        <taxon>Pseudomonadota</taxon>
        <taxon>Alphaproteobacteria</taxon>
        <taxon>Hyphomicrobiales</taxon>
        <taxon>Rhizobiaceae</taxon>
        <taxon>Shinella</taxon>
    </lineage>
</organism>
<comment type="caution">
    <text evidence="1">The sequence shown here is derived from an EMBL/GenBank/DDBJ whole genome shotgun (WGS) entry which is preliminary data.</text>
</comment>
<reference evidence="1" key="1">
    <citation type="submission" date="2021-07" db="EMBL/GenBank/DDBJ databases">
        <title>Shinella sp. nov., a novel member of the genus Shinella from water.</title>
        <authorList>
            <person name="Deng Y."/>
        </authorList>
    </citation>
    <scope>NUCLEOTIDE SEQUENCE</scope>
    <source>
        <strain evidence="1">CPCC 100929</strain>
    </source>
</reference>